<keyword evidence="3" id="KW-1185">Reference proteome</keyword>
<reference evidence="2 3" key="1">
    <citation type="submission" date="2021-08" db="EMBL/GenBank/DDBJ databases">
        <title>Streptomyces sp. PTM05 isolated from lichen.</title>
        <authorList>
            <person name="Somphong A."/>
            <person name="Phongsopitanun W."/>
            <person name="Tanasupawat S."/>
        </authorList>
    </citation>
    <scope>NUCLEOTIDE SEQUENCE [LARGE SCALE GENOMIC DNA]</scope>
    <source>
        <strain evidence="2 3">Ptm05</strain>
    </source>
</reference>
<proteinExistence type="predicted"/>
<organism evidence="2 3">
    <name type="scientific">Streptantibioticus parmotrematis</name>
    <dbReference type="NCBI Taxonomy" id="2873249"/>
    <lineage>
        <taxon>Bacteria</taxon>
        <taxon>Bacillati</taxon>
        <taxon>Actinomycetota</taxon>
        <taxon>Actinomycetes</taxon>
        <taxon>Kitasatosporales</taxon>
        <taxon>Streptomycetaceae</taxon>
        <taxon>Streptantibioticus</taxon>
    </lineage>
</organism>
<evidence type="ECO:0000313" key="3">
    <source>
        <dbReference type="Proteomes" id="UP001198565"/>
    </source>
</evidence>
<dbReference type="RefSeq" id="WP_222975660.1">
    <property type="nucleotide sequence ID" value="NZ_JAINVZ010000004.1"/>
</dbReference>
<protein>
    <submittedName>
        <fullName evidence="2">Uncharacterized protein</fullName>
    </submittedName>
</protein>
<evidence type="ECO:0000313" key="2">
    <source>
        <dbReference type="EMBL" id="MBY8884860.1"/>
    </source>
</evidence>
<comment type="caution">
    <text evidence="2">The sequence shown here is derived from an EMBL/GenBank/DDBJ whole genome shotgun (WGS) entry which is preliminary data.</text>
</comment>
<dbReference type="Proteomes" id="UP001198565">
    <property type="component" value="Unassembled WGS sequence"/>
</dbReference>
<accession>A0ABS7QNY2</accession>
<feature type="signal peptide" evidence="1">
    <location>
        <begin position="1"/>
        <end position="27"/>
    </location>
</feature>
<gene>
    <name evidence="2" type="ORF">K7472_08365</name>
</gene>
<name>A0ABS7QNY2_9ACTN</name>
<keyword evidence="1" id="KW-0732">Signal</keyword>
<evidence type="ECO:0000256" key="1">
    <source>
        <dbReference type="SAM" id="SignalP"/>
    </source>
</evidence>
<dbReference type="EMBL" id="JAINVZ010000004">
    <property type="protein sequence ID" value="MBY8884860.1"/>
    <property type="molecule type" value="Genomic_DNA"/>
</dbReference>
<feature type="chain" id="PRO_5046779426" evidence="1">
    <location>
        <begin position="28"/>
        <end position="48"/>
    </location>
</feature>
<sequence length="48" mass="4617">MSLIRRAALVVAGTAAIVAAIVIPATAANASTPTGISAAVQPDNWASG</sequence>